<dbReference type="Gene3D" id="3.40.220.10">
    <property type="entry name" value="Leucine Aminopeptidase, subunit E, domain 1"/>
    <property type="match status" value="1"/>
</dbReference>
<reference evidence="2" key="1">
    <citation type="submission" date="2015-11" db="EMBL/GenBank/DDBJ databases">
        <title>De novo transcriptome assembly of four potential Pierce s Disease insect vectors from Arizona vineyards.</title>
        <authorList>
            <person name="Tassone E.E."/>
        </authorList>
    </citation>
    <scope>NUCLEOTIDE SEQUENCE</scope>
</reference>
<dbReference type="AlphaFoldDB" id="A0A1B6KS90"/>
<proteinExistence type="predicted"/>
<feature type="region of interest" description="Disordered" evidence="1">
    <location>
        <begin position="153"/>
        <end position="181"/>
    </location>
</feature>
<dbReference type="EMBL" id="GEBQ01025668">
    <property type="protein sequence ID" value="JAT14309.1"/>
    <property type="molecule type" value="Transcribed_RNA"/>
</dbReference>
<feature type="compositionally biased region" description="Low complexity" evidence="1">
    <location>
        <begin position="167"/>
        <end position="181"/>
    </location>
</feature>
<evidence type="ECO:0000256" key="1">
    <source>
        <dbReference type="SAM" id="MobiDB-lite"/>
    </source>
</evidence>
<feature type="non-terminal residue" evidence="2">
    <location>
        <position position="1"/>
    </location>
</feature>
<sequence length="347" mass="38889">GVSAIFRKAFGRPTPSQCITEHLIRQEVYLGATIYGLITKEKFDQISTIENYDTAFEDLAEDFKNRNLTHLICSPMACTKDEIPLPHFVNNLFEFQKLTGAMITIVTRNDTLCRELKNGVSCKEFLTQLQSHISKKKDSPQKPSLMNGVATTDTLRSSHTPASSCQSEAEPSSPDTTTSSADSNLITLIEANFNKMILKYRNDSNTAFSHSISADINNPRHMNSGVSVVFRNSFGKPTKSDFVSKHLTCQETKEGATVYGLVIKETVLQKPTMASYDSAFDDLTTDFKRKNMKQLICSAMGCTRDEISLEHFTVNIFEFQRLTKAKIIIVTRDEKSNSTLRNGKSYK</sequence>
<organism evidence="2">
    <name type="scientific">Graphocephala atropunctata</name>
    <dbReference type="NCBI Taxonomy" id="36148"/>
    <lineage>
        <taxon>Eukaryota</taxon>
        <taxon>Metazoa</taxon>
        <taxon>Ecdysozoa</taxon>
        <taxon>Arthropoda</taxon>
        <taxon>Hexapoda</taxon>
        <taxon>Insecta</taxon>
        <taxon>Pterygota</taxon>
        <taxon>Neoptera</taxon>
        <taxon>Paraneoptera</taxon>
        <taxon>Hemiptera</taxon>
        <taxon>Auchenorrhyncha</taxon>
        <taxon>Membracoidea</taxon>
        <taxon>Cicadellidae</taxon>
        <taxon>Cicadellinae</taxon>
        <taxon>Cicadellini</taxon>
        <taxon>Graphocephala</taxon>
    </lineage>
</organism>
<feature type="non-terminal residue" evidence="2">
    <location>
        <position position="347"/>
    </location>
</feature>
<dbReference type="InterPro" id="IPR043472">
    <property type="entry name" value="Macro_dom-like"/>
</dbReference>
<gene>
    <name evidence="2" type="ORF">g.16517</name>
</gene>
<evidence type="ECO:0000313" key="2">
    <source>
        <dbReference type="EMBL" id="JAT14309.1"/>
    </source>
</evidence>
<accession>A0A1B6KS90</accession>
<protein>
    <submittedName>
        <fullName evidence="2">Uncharacterized protein</fullName>
    </submittedName>
</protein>
<feature type="compositionally biased region" description="Polar residues" evidence="1">
    <location>
        <begin position="153"/>
        <end position="166"/>
    </location>
</feature>
<name>A0A1B6KS90_9HEMI</name>